<comment type="similarity">
    <text evidence="1 5">Belongs to the TCP-1 chaperonin family.</text>
</comment>
<keyword evidence="3 5" id="KW-0067">ATP-binding</keyword>
<proteinExistence type="inferred from homology"/>
<dbReference type="GO" id="GO:0016887">
    <property type="term" value="F:ATP hydrolysis activity"/>
    <property type="evidence" value="ECO:0007669"/>
    <property type="project" value="InterPro"/>
</dbReference>
<keyword evidence="4 5" id="KW-0143">Chaperone</keyword>
<dbReference type="SUPFAM" id="SSF48592">
    <property type="entry name" value="GroEL equatorial domain-like"/>
    <property type="match status" value="1"/>
</dbReference>
<dbReference type="PROSITE" id="PS00750">
    <property type="entry name" value="TCP1_1"/>
    <property type="match status" value="1"/>
</dbReference>
<dbReference type="Gene3D" id="1.10.560.10">
    <property type="entry name" value="GroEL-like equatorial domain"/>
    <property type="match status" value="1"/>
</dbReference>
<organism evidence="6 7">
    <name type="scientific">Panagrolaimus davidi</name>
    <dbReference type="NCBI Taxonomy" id="227884"/>
    <lineage>
        <taxon>Eukaryota</taxon>
        <taxon>Metazoa</taxon>
        <taxon>Ecdysozoa</taxon>
        <taxon>Nematoda</taxon>
        <taxon>Chromadorea</taxon>
        <taxon>Rhabditida</taxon>
        <taxon>Tylenchina</taxon>
        <taxon>Panagrolaimomorpha</taxon>
        <taxon>Panagrolaimoidea</taxon>
        <taxon>Panagrolaimidae</taxon>
        <taxon>Panagrolaimus</taxon>
    </lineage>
</organism>
<dbReference type="InterPro" id="IPR002423">
    <property type="entry name" value="Cpn60/GroEL/TCP-1"/>
</dbReference>
<reference evidence="7" key="1">
    <citation type="submission" date="2022-11" db="UniProtKB">
        <authorList>
            <consortium name="WormBaseParasite"/>
        </authorList>
    </citation>
    <scope>IDENTIFICATION</scope>
</reference>
<evidence type="ECO:0000256" key="2">
    <source>
        <dbReference type="ARBA" id="ARBA00022741"/>
    </source>
</evidence>
<evidence type="ECO:0000256" key="4">
    <source>
        <dbReference type="ARBA" id="ARBA00023186"/>
    </source>
</evidence>
<sequence length="146" mass="16141">MALSIPQSFHMRHLKDGARTYKGLDEAVTRNIEACTELGNQLKTAFGPNGMNKLLVNDIGKEFITTDAATIIHEIAVQHPAAKLLAMAADYMQNGPGDYVNTSIVLATELLIGASELINSIVFNFKIYRASKQLKSLKAIKRWEKH</sequence>
<dbReference type="Proteomes" id="UP000887578">
    <property type="component" value="Unplaced"/>
</dbReference>
<accession>A0A914QK62</accession>
<evidence type="ECO:0000256" key="1">
    <source>
        <dbReference type="ARBA" id="ARBA00008020"/>
    </source>
</evidence>
<evidence type="ECO:0000313" key="7">
    <source>
        <dbReference type="WBParaSite" id="PDA_v2.g3912.t1"/>
    </source>
</evidence>
<protein>
    <submittedName>
        <fullName evidence="7">T-complex protein 1 subunit theta</fullName>
    </submittedName>
</protein>
<evidence type="ECO:0000256" key="5">
    <source>
        <dbReference type="RuleBase" id="RU004187"/>
    </source>
</evidence>
<keyword evidence="2 5" id="KW-0547">Nucleotide-binding</keyword>
<dbReference type="PRINTS" id="PR00304">
    <property type="entry name" value="TCOMPLEXTCP1"/>
</dbReference>
<dbReference type="InterPro" id="IPR017998">
    <property type="entry name" value="Chaperone_TCP-1"/>
</dbReference>
<dbReference type="GO" id="GO:0005524">
    <property type="term" value="F:ATP binding"/>
    <property type="evidence" value="ECO:0007669"/>
    <property type="project" value="UniProtKB-KW"/>
</dbReference>
<dbReference type="GO" id="GO:0051082">
    <property type="term" value="F:unfolded protein binding"/>
    <property type="evidence" value="ECO:0007669"/>
    <property type="project" value="InterPro"/>
</dbReference>
<dbReference type="InterPro" id="IPR002194">
    <property type="entry name" value="Chaperonin_TCP-1_CS"/>
</dbReference>
<keyword evidence="6" id="KW-1185">Reference proteome</keyword>
<dbReference type="Pfam" id="PF00118">
    <property type="entry name" value="Cpn60_TCP1"/>
    <property type="match status" value="1"/>
</dbReference>
<dbReference type="AlphaFoldDB" id="A0A914QK62"/>
<name>A0A914QK62_9BILA</name>
<dbReference type="PANTHER" id="PTHR11353">
    <property type="entry name" value="CHAPERONIN"/>
    <property type="match status" value="1"/>
</dbReference>
<dbReference type="WBParaSite" id="PDA_v2.g3912.t1">
    <property type="protein sequence ID" value="PDA_v2.g3912.t1"/>
    <property type="gene ID" value="PDA_v2.g3912"/>
</dbReference>
<evidence type="ECO:0000313" key="6">
    <source>
        <dbReference type="Proteomes" id="UP000887578"/>
    </source>
</evidence>
<evidence type="ECO:0000256" key="3">
    <source>
        <dbReference type="ARBA" id="ARBA00022840"/>
    </source>
</evidence>
<dbReference type="InterPro" id="IPR027413">
    <property type="entry name" value="GROEL-like_equatorial_sf"/>
</dbReference>
<dbReference type="GO" id="GO:0140662">
    <property type="term" value="F:ATP-dependent protein folding chaperone"/>
    <property type="evidence" value="ECO:0007669"/>
    <property type="project" value="InterPro"/>
</dbReference>